<sequence>MTALLQDQLLSIVAGFIVEGKPGTTLLLPSLAWLRKRDDGRMLMGRDGSIGSLLFNETSDDIVATIVRWGKQA</sequence>
<accession>A0A6J5N849</accession>
<evidence type="ECO:0000313" key="1">
    <source>
        <dbReference type="EMBL" id="CAB4154967.1"/>
    </source>
</evidence>
<reference evidence="1" key="1">
    <citation type="submission" date="2020-04" db="EMBL/GenBank/DDBJ databases">
        <authorList>
            <person name="Chiriac C."/>
            <person name="Salcher M."/>
            <person name="Ghai R."/>
            <person name="Kavagutti S V."/>
        </authorList>
    </citation>
    <scope>NUCLEOTIDE SEQUENCE</scope>
</reference>
<dbReference type="EMBL" id="LR796624">
    <property type="protein sequence ID" value="CAB4154967.1"/>
    <property type="molecule type" value="Genomic_DNA"/>
</dbReference>
<organism evidence="1">
    <name type="scientific">uncultured Caudovirales phage</name>
    <dbReference type="NCBI Taxonomy" id="2100421"/>
    <lineage>
        <taxon>Viruses</taxon>
        <taxon>Duplodnaviria</taxon>
        <taxon>Heunggongvirae</taxon>
        <taxon>Uroviricota</taxon>
        <taxon>Caudoviricetes</taxon>
        <taxon>Peduoviridae</taxon>
        <taxon>Maltschvirus</taxon>
        <taxon>Maltschvirus maltsch</taxon>
    </lineage>
</organism>
<gene>
    <name evidence="1" type="ORF">UFOVP649_50</name>
</gene>
<name>A0A6J5N849_9CAUD</name>
<proteinExistence type="predicted"/>
<protein>
    <submittedName>
        <fullName evidence="1">Uncharacterized protein</fullName>
    </submittedName>
</protein>